<evidence type="ECO:0000313" key="2">
    <source>
        <dbReference type="EMBL" id="PNH02643.1"/>
    </source>
</evidence>
<dbReference type="InterPro" id="IPR003121">
    <property type="entry name" value="SWIB_MDM2_domain"/>
</dbReference>
<dbReference type="Gene3D" id="1.10.245.10">
    <property type="entry name" value="SWIB/MDM2 domain"/>
    <property type="match status" value="1"/>
</dbReference>
<dbReference type="Proteomes" id="UP000236333">
    <property type="component" value="Unassembled WGS sequence"/>
</dbReference>
<sequence length="157" mass="17483">PPREAIEVRRLGGRSCRATILIHPDYQPERYVLPPKLAEVLGMMGHETRSRVMVALYGFIKSRRLQARDPQEPINVNLTSDLEKVFGTPSIKLSELGTRLSALLVPVPPVQIEYDIRLRCAALDLEGALRLCSRSDNLRPLDVGLVNGELVKACDCV</sequence>
<dbReference type="PROSITE" id="PS51925">
    <property type="entry name" value="SWIB_MDM2"/>
    <property type="match status" value="1"/>
</dbReference>
<dbReference type="InterPro" id="IPR036885">
    <property type="entry name" value="SWIB_MDM2_dom_sf"/>
</dbReference>
<dbReference type="SUPFAM" id="SSF47592">
    <property type="entry name" value="SWIB/MDM2 domain"/>
    <property type="match status" value="1"/>
</dbReference>
<feature type="domain" description="DM2" evidence="1">
    <location>
        <begin position="26"/>
        <end position="106"/>
    </location>
</feature>
<dbReference type="EMBL" id="PGGS01000618">
    <property type="protein sequence ID" value="PNH02643.1"/>
    <property type="molecule type" value="Genomic_DNA"/>
</dbReference>
<dbReference type="AlphaFoldDB" id="A0A2J7ZQU6"/>
<feature type="non-terminal residue" evidence="2">
    <location>
        <position position="1"/>
    </location>
</feature>
<name>A0A2J7ZQU6_9CHLO</name>
<evidence type="ECO:0000259" key="1">
    <source>
        <dbReference type="PROSITE" id="PS51925"/>
    </source>
</evidence>
<dbReference type="OrthoDB" id="10263741at2759"/>
<dbReference type="PANTHER" id="PTHR13844">
    <property type="entry name" value="SWI/SNF-RELATED MATRIX-ASSOCIATED ACTIN-DEPENDENT REGULATOR OF CHROMATIN SUBFAMILY D"/>
    <property type="match status" value="1"/>
</dbReference>
<organism evidence="2 3">
    <name type="scientific">Tetrabaena socialis</name>
    <dbReference type="NCBI Taxonomy" id="47790"/>
    <lineage>
        <taxon>Eukaryota</taxon>
        <taxon>Viridiplantae</taxon>
        <taxon>Chlorophyta</taxon>
        <taxon>core chlorophytes</taxon>
        <taxon>Chlorophyceae</taxon>
        <taxon>CS clade</taxon>
        <taxon>Chlamydomonadales</taxon>
        <taxon>Tetrabaenaceae</taxon>
        <taxon>Tetrabaena</taxon>
    </lineage>
</organism>
<reference evidence="2 3" key="1">
    <citation type="journal article" date="2017" name="Mol. Biol. Evol.">
        <title>The 4-celled Tetrabaena socialis nuclear genome reveals the essential components for genetic control of cell number at the origin of multicellularity in the volvocine lineage.</title>
        <authorList>
            <person name="Featherston J."/>
            <person name="Arakaki Y."/>
            <person name="Hanschen E.R."/>
            <person name="Ferris P.J."/>
            <person name="Michod R.E."/>
            <person name="Olson B.J.S.C."/>
            <person name="Nozaki H."/>
            <person name="Durand P.M."/>
        </authorList>
    </citation>
    <scope>NUCLEOTIDE SEQUENCE [LARGE SCALE GENOMIC DNA]</scope>
    <source>
        <strain evidence="2 3">NIES-571</strain>
    </source>
</reference>
<feature type="non-terminal residue" evidence="2">
    <location>
        <position position="157"/>
    </location>
</feature>
<protein>
    <submittedName>
        <fullName evidence="2">SWI/SNF complex component SNF12</fullName>
    </submittedName>
</protein>
<dbReference type="InterPro" id="IPR019835">
    <property type="entry name" value="SWIB_domain"/>
</dbReference>
<keyword evidence="3" id="KW-1185">Reference proteome</keyword>
<comment type="caution">
    <text evidence="2">The sequence shown here is derived from an EMBL/GenBank/DDBJ whole genome shotgun (WGS) entry which is preliminary data.</text>
</comment>
<dbReference type="Pfam" id="PF02201">
    <property type="entry name" value="SWIB"/>
    <property type="match status" value="1"/>
</dbReference>
<dbReference type="CDD" id="cd10568">
    <property type="entry name" value="SWIB_like"/>
    <property type="match status" value="1"/>
</dbReference>
<dbReference type="SMART" id="SM00151">
    <property type="entry name" value="SWIB"/>
    <property type="match status" value="1"/>
</dbReference>
<evidence type="ECO:0000313" key="3">
    <source>
        <dbReference type="Proteomes" id="UP000236333"/>
    </source>
</evidence>
<gene>
    <name evidence="2" type="ORF">TSOC_011367</name>
</gene>
<accession>A0A2J7ZQU6</accession>
<proteinExistence type="predicted"/>